<accession>A0A655UIJ1</accession>
<evidence type="ECO:0000313" key="2">
    <source>
        <dbReference type="Proteomes" id="UP000046067"/>
    </source>
</evidence>
<evidence type="ECO:0000313" key="1">
    <source>
        <dbReference type="EMBL" id="CSB50264.1"/>
    </source>
</evidence>
<dbReference type="EMBL" id="CWQJ01000001">
    <property type="protein sequence ID" value="CSB50264.1"/>
    <property type="molecule type" value="Genomic_DNA"/>
</dbReference>
<protein>
    <submittedName>
        <fullName evidence="1">Uncharacterized protein</fullName>
    </submittedName>
</protein>
<sequence length="71" mass="7600">MSYVTGATAPLACCLAIQSLNSISSEWAAKGNCTLTCWLGVMVTIEGDIAQSLIKSGCENWLSQRQRSCLD</sequence>
<dbReference type="Proteomes" id="UP000046067">
    <property type="component" value="Unassembled WGS sequence"/>
</dbReference>
<gene>
    <name evidence="1" type="ORF">ERS013201_00036</name>
</gene>
<name>A0A655UIJ1_VIBCL</name>
<reference evidence="1 2" key="1">
    <citation type="submission" date="2015-07" db="EMBL/GenBank/DDBJ databases">
        <authorList>
            <consortium name="Pathogen Informatics"/>
        </authorList>
    </citation>
    <scope>NUCLEOTIDE SEQUENCE [LARGE SCALE GENOMIC DNA]</scope>
    <source>
        <strain evidence="1 2">A325</strain>
    </source>
</reference>
<dbReference type="AlphaFoldDB" id="A0A655UIJ1"/>
<proteinExistence type="predicted"/>
<organism evidence="1 2">
    <name type="scientific">Vibrio cholerae</name>
    <dbReference type="NCBI Taxonomy" id="666"/>
    <lineage>
        <taxon>Bacteria</taxon>
        <taxon>Pseudomonadati</taxon>
        <taxon>Pseudomonadota</taxon>
        <taxon>Gammaproteobacteria</taxon>
        <taxon>Vibrionales</taxon>
        <taxon>Vibrionaceae</taxon>
        <taxon>Vibrio</taxon>
    </lineage>
</organism>